<sequence length="87" mass="9502">MAGIVDVCTKKVQNICNKGRNIWSSGSNPDNNQVANEVEHKQERGSYEEAVAAASLPTGTRFLRLNPSPGFHYSDTSVDMVVECFSP</sequence>
<dbReference type="AlphaFoldDB" id="A0A6L5BBM0"/>
<reference evidence="2" key="1">
    <citation type="submission" date="2020-01" db="EMBL/GenBank/DDBJ databases">
        <title>The Celery Genome Sequence Reveals Sequential Paleo-tetraploidization, Resistance Gene Elimination, Karyotype Evolution, and Functional Innovation in Apiales.</title>
        <authorList>
            <person name="Song X."/>
        </authorList>
    </citation>
    <scope>NUCLEOTIDE SEQUENCE</scope>
    <source>
        <tissue evidence="2">Leaf</tissue>
    </source>
</reference>
<dbReference type="PANTHER" id="PTHR38222">
    <property type="entry name" value="TFIIS N-TERMINAL DOMAIN-CONTAINING PROTEIN"/>
    <property type="match status" value="1"/>
</dbReference>
<feature type="compositionally biased region" description="Polar residues" evidence="1">
    <location>
        <begin position="21"/>
        <end position="35"/>
    </location>
</feature>
<comment type="caution">
    <text evidence="2">The sequence shown here is derived from an EMBL/GenBank/DDBJ whole genome shotgun (WGS) entry which is preliminary data.</text>
</comment>
<organism evidence="2 3">
    <name type="scientific">Apium graveolens</name>
    <name type="common">Celery</name>
    <dbReference type="NCBI Taxonomy" id="4045"/>
    <lineage>
        <taxon>Eukaryota</taxon>
        <taxon>Viridiplantae</taxon>
        <taxon>Streptophyta</taxon>
        <taxon>Embryophyta</taxon>
        <taxon>Tracheophyta</taxon>
        <taxon>Spermatophyta</taxon>
        <taxon>Magnoliopsida</taxon>
        <taxon>eudicotyledons</taxon>
        <taxon>Gunneridae</taxon>
        <taxon>Pentapetalae</taxon>
        <taxon>asterids</taxon>
        <taxon>campanulids</taxon>
        <taxon>Apiales</taxon>
        <taxon>Apiaceae</taxon>
        <taxon>Apioideae</taxon>
        <taxon>apioid superclade</taxon>
        <taxon>Apieae</taxon>
        <taxon>Apium</taxon>
    </lineage>
</organism>
<gene>
    <name evidence="2" type="ORF">AG4045_012287</name>
</gene>
<dbReference type="EMBL" id="WRXP01000197">
    <property type="protein sequence ID" value="KAF1002920.1"/>
    <property type="molecule type" value="Genomic_DNA"/>
</dbReference>
<protein>
    <submittedName>
        <fullName evidence="2">Uncharacterized protein</fullName>
    </submittedName>
</protein>
<evidence type="ECO:0000313" key="2">
    <source>
        <dbReference type="EMBL" id="KAF1002920.1"/>
    </source>
</evidence>
<dbReference type="PANTHER" id="PTHR38222:SF1">
    <property type="entry name" value="TFIIS N-TERMINAL DOMAIN-CONTAINING PROTEIN"/>
    <property type="match status" value="1"/>
</dbReference>
<accession>A0A6L5BBM0</accession>
<evidence type="ECO:0000313" key="3">
    <source>
        <dbReference type="Proteomes" id="UP000593563"/>
    </source>
</evidence>
<keyword evidence="3" id="KW-1185">Reference proteome</keyword>
<dbReference type="Proteomes" id="UP000593563">
    <property type="component" value="Unassembled WGS sequence"/>
</dbReference>
<feature type="region of interest" description="Disordered" evidence="1">
    <location>
        <begin position="21"/>
        <end position="44"/>
    </location>
</feature>
<evidence type="ECO:0000256" key="1">
    <source>
        <dbReference type="SAM" id="MobiDB-lite"/>
    </source>
</evidence>
<name>A0A6L5BBM0_APIGR</name>
<proteinExistence type="predicted"/>